<sequence>MRAAIYIRVSTQEQASEGFSLPAQTQKLRAYCESQDWRVVDVYADEGFSAKDTERPSLQRLMQDISNRQIDVVLVYKLDRLTRSVSDLYELLRWFDKYDVGFKSATEVFDTTTAIGRLFITMVAAMAQWERETIGERVSVGMAQKALEGKRVTASAPFGYIKRDDTLVVHEAEAEIVREVFRKYISGHGLHRLQKWLQSTDVGGRIADPHTIAYMLENPVYIGKLRWGFRSSKSHQEVIITDGDHPPIIDDETWQLAQATRGRRRRASPRAGTGLFPFTGVLYCSQCGGKMVGYHGRKYRYYRCGNHRLNTCRAKMVRCDVMEPVIIGLLDEMSRESLTRGTPPASIANACTKNRDVDRARSLLEARKRRLWDAYERATITLQELSQRLQRIEQAECKLDVDELNAPEEEPSDQASRPSAAEAAGRFKVGWELLQPLQRKELARALIERIDVDHKHIQVELKQM</sequence>
<dbReference type="PANTHER" id="PTHR30461:SF23">
    <property type="entry name" value="DNA RECOMBINASE-RELATED"/>
    <property type="match status" value="1"/>
</dbReference>
<dbReference type="SMART" id="SM00857">
    <property type="entry name" value="Resolvase"/>
    <property type="match status" value="1"/>
</dbReference>
<evidence type="ECO:0000259" key="7">
    <source>
        <dbReference type="PROSITE" id="PS51737"/>
    </source>
</evidence>
<feature type="region of interest" description="Disordered" evidence="5">
    <location>
        <begin position="402"/>
        <end position="421"/>
    </location>
</feature>
<dbReference type="Pfam" id="PF13408">
    <property type="entry name" value="Zn_ribbon_recom"/>
    <property type="match status" value="1"/>
</dbReference>
<keyword evidence="1" id="KW-0229">DNA integration</keyword>
<protein>
    <submittedName>
        <fullName evidence="8">Recombinase family protein</fullName>
    </submittedName>
</protein>
<dbReference type="InterPro" id="IPR050639">
    <property type="entry name" value="SSR_resolvase"/>
</dbReference>
<dbReference type="CDD" id="cd00338">
    <property type="entry name" value="Ser_Recombinase"/>
    <property type="match status" value="1"/>
</dbReference>
<feature type="compositionally biased region" description="Acidic residues" evidence="5">
    <location>
        <begin position="402"/>
        <end position="412"/>
    </location>
</feature>
<feature type="active site" description="O-(5'-phospho-DNA)-serine intermediate" evidence="4">
    <location>
        <position position="10"/>
    </location>
</feature>
<keyword evidence="3" id="KW-0233">DNA recombination</keyword>
<reference evidence="8 9" key="1">
    <citation type="journal article" date="2024" name="Int. J. Mol. Sci.">
        <title>Exploration of Alicyclobacillus spp. Genome in Search of Antibiotic Resistance.</title>
        <authorList>
            <person name="Bucka-Kolendo J."/>
            <person name="Kiousi D.E."/>
            <person name="Dekowska A."/>
            <person name="Mikolajczuk-Szczyrba A."/>
            <person name="Karadedos D.M."/>
            <person name="Michael P."/>
            <person name="Galanis A."/>
            <person name="Sokolowska B."/>
        </authorList>
    </citation>
    <scope>NUCLEOTIDE SEQUENCE [LARGE SCALE GENOMIC DNA]</scope>
    <source>
        <strain evidence="8 9">KKP 3000</strain>
    </source>
</reference>
<feature type="domain" description="Recombinase" evidence="7">
    <location>
        <begin position="157"/>
        <end position="267"/>
    </location>
</feature>
<dbReference type="Pfam" id="PF07508">
    <property type="entry name" value="Recombinase"/>
    <property type="match status" value="1"/>
</dbReference>
<evidence type="ECO:0000256" key="1">
    <source>
        <dbReference type="ARBA" id="ARBA00022908"/>
    </source>
</evidence>
<evidence type="ECO:0000256" key="5">
    <source>
        <dbReference type="SAM" id="MobiDB-lite"/>
    </source>
</evidence>
<dbReference type="Gene3D" id="3.90.1750.20">
    <property type="entry name" value="Putative Large Serine Recombinase, Chain B, Domain 2"/>
    <property type="match status" value="1"/>
</dbReference>
<evidence type="ECO:0000259" key="6">
    <source>
        <dbReference type="PROSITE" id="PS51736"/>
    </source>
</evidence>
<dbReference type="InterPro" id="IPR011109">
    <property type="entry name" value="DNA_bind_recombinase_dom"/>
</dbReference>
<dbReference type="EMBL" id="JBDXSU010000011">
    <property type="protein sequence ID" value="MFB5191504.1"/>
    <property type="molecule type" value="Genomic_DNA"/>
</dbReference>
<evidence type="ECO:0000313" key="9">
    <source>
        <dbReference type="Proteomes" id="UP001579974"/>
    </source>
</evidence>
<dbReference type="PROSITE" id="PS51736">
    <property type="entry name" value="RECOMBINASES_3"/>
    <property type="match status" value="1"/>
</dbReference>
<dbReference type="InterPro" id="IPR036162">
    <property type="entry name" value="Resolvase-like_N_sf"/>
</dbReference>
<keyword evidence="2" id="KW-0238">DNA-binding</keyword>
<dbReference type="InterPro" id="IPR006119">
    <property type="entry name" value="Resolv_N"/>
</dbReference>
<evidence type="ECO:0000313" key="8">
    <source>
        <dbReference type="EMBL" id="MFB5191504.1"/>
    </source>
</evidence>
<evidence type="ECO:0000256" key="2">
    <source>
        <dbReference type="ARBA" id="ARBA00023125"/>
    </source>
</evidence>
<evidence type="ECO:0000256" key="3">
    <source>
        <dbReference type="ARBA" id="ARBA00023172"/>
    </source>
</evidence>
<dbReference type="Pfam" id="PF00239">
    <property type="entry name" value="Resolvase"/>
    <property type="match status" value="1"/>
</dbReference>
<name>A0ABV5AGV6_9BACL</name>
<dbReference type="RefSeq" id="WP_275472862.1">
    <property type="nucleotide sequence ID" value="NZ_CP162940.1"/>
</dbReference>
<keyword evidence="9" id="KW-1185">Reference proteome</keyword>
<feature type="domain" description="Resolvase/invertase-type recombinase catalytic" evidence="6">
    <location>
        <begin position="2"/>
        <end position="149"/>
    </location>
</feature>
<dbReference type="PROSITE" id="PS51737">
    <property type="entry name" value="RECOMBINASE_DNA_BIND"/>
    <property type="match status" value="1"/>
</dbReference>
<accession>A0ABV5AGV6</accession>
<dbReference type="PROSITE" id="PS00397">
    <property type="entry name" value="RECOMBINASES_1"/>
    <property type="match status" value="1"/>
</dbReference>
<dbReference type="InterPro" id="IPR038109">
    <property type="entry name" value="DNA_bind_recomb_sf"/>
</dbReference>
<dbReference type="Gene3D" id="3.40.50.1390">
    <property type="entry name" value="Resolvase, N-terminal catalytic domain"/>
    <property type="match status" value="1"/>
</dbReference>
<organism evidence="8 9">
    <name type="scientific">Alicyclobacillus fastidiosus</name>
    <dbReference type="NCBI Taxonomy" id="392011"/>
    <lineage>
        <taxon>Bacteria</taxon>
        <taxon>Bacillati</taxon>
        <taxon>Bacillota</taxon>
        <taxon>Bacilli</taxon>
        <taxon>Bacillales</taxon>
        <taxon>Alicyclobacillaceae</taxon>
        <taxon>Alicyclobacillus</taxon>
    </lineage>
</organism>
<dbReference type="Proteomes" id="UP001579974">
    <property type="component" value="Unassembled WGS sequence"/>
</dbReference>
<dbReference type="PANTHER" id="PTHR30461">
    <property type="entry name" value="DNA-INVERTASE FROM LAMBDOID PROPHAGE"/>
    <property type="match status" value="1"/>
</dbReference>
<comment type="caution">
    <text evidence="8">The sequence shown here is derived from an EMBL/GenBank/DDBJ whole genome shotgun (WGS) entry which is preliminary data.</text>
</comment>
<dbReference type="InterPro" id="IPR025827">
    <property type="entry name" value="Zn_ribbon_recom_dom"/>
</dbReference>
<dbReference type="InterPro" id="IPR006118">
    <property type="entry name" value="Recombinase_CS"/>
</dbReference>
<gene>
    <name evidence="8" type="ORF">KKP3000_000277</name>
</gene>
<dbReference type="SUPFAM" id="SSF53041">
    <property type="entry name" value="Resolvase-like"/>
    <property type="match status" value="1"/>
</dbReference>
<evidence type="ECO:0000256" key="4">
    <source>
        <dbReference type="PROSITE-ProRule" id="PRU10137"/>
    </source>
</evidence>
<proteinExistence type="predicted"/>